<dbReference type="PANTHER" id="PTHR31912:SF34">
    <property type="entry name" value="NOTOCHORD-RELATED PROTEIN"/>
    <property type="match status" value="1"/>
</dbReference>
<dbReference type="Proteomes" id="UP001187315">
    <property type="component" value="Unassembled WGS sequence"/>
</dbReference>
<dbReference type="EMBL" id="JAVHJS010000001">
    <property type="protein sequence ID" value="KAK2868809.1"/>
    <property type="molecule type" value="Genomic_DNA"/>
</dbReference>
<accession>A0AA88PAD2</accession>
<protein>
    <submittedName>
        <fullName evidence="1">Uncharacterized protein</fullName>
    </submittedName>
</protein>
<reference evidence="1" key="1">
    <citation type="submission" date="2023-08" db="EMBL/GenBank/DDBJ databases">
        <title>Pelteobagrus vachellii genome.</title>
        <authorList>
            <person name="Liu H."/>
        </authorList>
    </citation>
    <scope>NUCLEOTIDE SEQUENCE</scope>
    <source>
        <strain evidence="1">PRFRI_2022a</strain>
        <tissue evidence="1">Muscle</tissue>
    </source>
</reference>
<sequence>MHCKSLQENPQLRSLYGLKKNSTINTLKYFHVTNNYSFDIMHDLLECVAQYEMKLLSGHLTQNFISEEDLLSRIYSFDYGFLERKNRPTKVILESAGNSIGLNSIQTLCFLKNLPLLLGEIVPPGHKNWSLLLMLLQIMNIVFSPCLTSGLTVYLKHLIADHHKLFKNLYPQKNLLPKHHYMIHYPSSIRKIGPLLYMWSMRFESKHKIFKDFFNNFKNITKSLAKKHQMAIAYNWETFTVKHNEFGPIK</sequence>
<evidence type="ECO:0000313" key="1">
    <source>
        <dbReference type="EMBL" id="KAK2868809.1"/>
    </source>
</evidence>
<name>A0AA88PAD2_TACVA</name>
<dbReference type="PANTHER" id="PTHR31912">
    <property type="entry name" value="IP13529P"/>
    <property type="match status" value="1"/>
</dbReference>
<proteinExistence type="predicted"/>
<evidence type="ECO:0000313" key="2">
    <source>
        <dbReference type="Proteomes" id="UP001187315"/>
    </source>
</evidence>
<comment type="caution">
    <text evidence="1">The sequence shown here is derived from an EMBL/GenBank/DDBJ whole genome shotgun (WGS) entry which is preliminary data.</text>
</comment>
<keyword evidence="2" id="KW-1185">Reference proteome</keyword>
<organism evidence="1 2">
    <name type="scientific">Tachysurus vachellii</name>
    <name type="common">Darkbarbel catfish</name>
    <name type="synonym">Pelteobagrus vachellii</name>
    <dbReference type="NCBI Taxonomy" id="175792"/>
    <lineage>
        <taxon>Eukaryota</taxon>
        <taxon>Metazoa</taxon>
        <taxon>Chordata</taxon>
        <taxon>Craniata</taxon>
        <taxon>Vertebrata</taxon>
        <taxon>Euteleostomi</taxon>
        <taxon>Actinopterygii</taxon>
        <taxon>Neopterygii</taxon>
        <taxon>Teleostei</taxon>
        <taxon>Ostariophysi</taxon>
        <taxon>Siluriformes</taxon>
        <taxon>Bagridae</taxon>
        <taxon>Tachysurus</taxon>
    </lineage>
</organism>
<dbReference type="AlphaFoldDB" id="A0AA88PAD2"/>
<gene>
    <name evidence="1" type="ORF">Q7C36_000680</name>
</gene>